<reference evidence="2 3" key="2">
    <citation type="submission" date="2024-07" db="EMBL/GenBank/DDBJ databases">
        <authorList>
            <person name="Akdeniz Z."/>
        </authorList>
    </citation>
    <scope>NUCLEOTIDE SEQUENCE [LARGE SCALE GENOMIC DNA]</scope>
</reference>
<dbReference type="EMBL" id="CATOUU010000762">
    <property type="protein sequence ID" value="CAI9946338.1"/>
    <property type="molecule type" value="Genomic_DNA"/>
</dbReference>
<accession>A0AA86PYT9</accession>
<reference evidence="1" key="1">
    <citation type="submission" date="2023-06" db="EMBL/GenBank/DDBJ databases">
        <authorList>
            <person name="Kurt Z."/>
        </authorList>
    </citation>
    <scope>NUCLEOTIDE SEQUENCE</scope>
</reference>
<gene>
    <name evidence="2" type="ORF">HINF_LOCUS28163</name>
    <name evidence="1" type="ORF">HINF_LOCUS33983</name>
</gene>
<evidence type="ECO:0000313" key="2">
    <source>
        <dbReference type="EMBL" id="CAL6021436.1"/>
    </source>
</evidence>
<dbReference type="AlphaFoldDB" id="A0AA86PYT9"/>
<organism evidence="1">
    <name type="scientific">Hexamita inflata</name>
    <dbReference type="NCBI Taxonomy" id="28002"/>
    <lineage>
        <taxon>Eukaryota</taxon>
        <taxon>Metamonada</taxon>
        <taxon>Diplomonadida</taxon>
        <taxon>Hexamitidae</taxon>
        <taxon>Hexamitinae</taxon>
        <taxon>Hexamita</taxon>
    </lineage>
</organism>
<proteinExistence type="predicted"/>
<protein>
    <submittedName>
        <fullName evidence="2">Hypothetical_protein</fullName>
    </submittedName>
</protein>
<evidence type="ECO:0000313" key="1">
    <source>
        <dbReference type="EMBL" id="CAI9946338.1"/>
    </source>
</evidence>
<comment type="caution">
    <text evidence="1">The sequence shown here is derived from an EMBL/GenBank/DDBJ whole genome shotgun (WGS) entry which is preliminary data.</text>
</comment>
<dbReference type="Proteomes" id="UP001642409">
    <property type="component" value="Unassembled WGS sequence"/>
</dbReference>
<sequence>MQLCALGNQNQIDRTIPSQNYCLSQQITEWKYSTIQQQQKQFLDLICLCYIFQSASKLKQNNSEISTILIQSYLPPNSIAILVFALSPTRFRKPQESSILSANVGRLSRRQYYQRLNIFRATSIGLDATGCLVRLNYSGLNLVPSSEFLVQFHVYSLLEIQILISNRFQKCLLDCPRGFIAISRNLTFVYFVTIVLYKVIPKCDRCRQFVKLVYFYKQWRNVVMTQNDNRS</sequence>
<dbReference type="EMBL" id="CAXDID020000089">
    <property type="protein sequence ID" value="CAL6021436.1"/>
    <property type="molecule type" value="Genomic_DNA"/>
</dbReference>
<keyword evidence="3" id="KW-1185">Reference proteome</keyword>
<evidence type="ECO:0000313" key="3">
    <source>
        <dbReference type="Proteomes" id="UP001642409"/>
    </source>
</evidence>
<name>A0AA86PYT9_9EUKA</name>